<evidence type="ECO:0000313" key="2">
    <source>
        <dbReference type="Proteomes" id="UP001162164"/>
    </source>
</evidence>
<accession>A0ABQ9JQ07</accession>
<reference evidence="1" key="1">
    <citation type="journal article" date="2023" name="Insect Mol. Biol.">
        <title>Genome sequencing provides insights into the evolution of gene families encoding plant cell wall-degrading enzymes in longhorned beetles.</title>
        <authorList>
            <person name="Shin N.R."/>
            <person name="Okamura Y."/>
            <person name="Kirsch R."/>
            <person name="Pauchet Y."/>
        </authorList>
    </citation>
    <scope>NUCLEOTIDE SEQUENCE</scope>
    <source>
        <strain evidence="1">MMC_N1</strain>
    </source>
</reference>
<name>A0ABQ9JQ07_9CUCU</name>
<evidence type="ECO:0000313" key="1">
    <source>
        <dbReference type="EMBL" id="KAJ8979688.1"/>
    </source>
</evidence>
<dbReference type="Proteomes" id="UP001162164">
    <property type="component" value="Unassembled WGS sequence"/>
</dbReference>
<comment type="caution">
    <text evidence="1">The sequence shown here is derived from an EMBL/GenBank/DDBJ whole genome shotgun (WGS) entry which is preliminary data.</text>
</comment>
<keyword evidence="2" id="KW-1185">Reference proteome</keyword>
<sequence>MRYRFSKPVFQEIVNLIRPALESNTYREIPVSPEDQVLIATRFYATGSFQKLIGDYINVSTATVCRIIERVSEQLAGLRRDVIDMPKDETQFPGVMYVSSHREVKSENYIETERAISQ</sequence>
<dbReference type="EMBL" id="JAPWTJ010000322">
    <property type="protein sequence ID" value="KAJ8979688.1"/>
    <property type="molecule type" value="Genomic_DNA"/>
</dbReference>
<organism evidence="1 2">
    <name type="scientific">Molorchus minor</name>
    <dbReference type="NCBI Taxonomy" id="1323400"/>
    <lineage>
        <taxon>Eukaryota</taxon>
        <taxon>Metazoa</taxon>
        <taxon>Ecdysozoa</taxon>
        <taxon>Arthropoda</taxon>
        <taxon>Hexapoda</taxon>
        <taxon>Insecta</taxon>
        <taxon>Pterygota</taxon>
        <taxon>Neoptera</taxon>
        <taxon>Endopterygota</taxon>
        <taxon>Coleoptera</taxon>
        <taxon>Polyphaga</taxon>
        <taxon>Cucujiformia</taxon>
        <taxon>Chrysomeloidea</taxon>
        <taxon>Cerambycidae</taxon>
        <taxon>Lamiinae</taxon>
        <taxon>Monochamini</taxon>
        <taxon>Molorchus</taxon>
    </lineage>
</organism>
<evidence type="ECO:0008006" key="3">
    <source>
        <dbReference type="Google" id="ProtNLM"/>
    </source>
</evidence>
<gene>
    <name evidence="1" type="ORF">NQ317_001089</name>
</gene>
<protein>
    <recommendedName>
        <fullName evidence="3">Nuclease HARBI1</fullName>
    </recommendedName>
</protein>
<proteinExistence type="predicted"/>